<gene>
    <name evidence="15" type="primary">lepB</name>
    <name evidence="15" type="ORF">CYL18_01520</name>
</gene>
<evidence type="ECO:0000256" key="5">
    <source>
        <dbReference type="ARBA" id="ARBA00022475"/>
    </source>
</evidence>
<keyword evidence="10" id="KW-0472">Membrane</keyword>
<keyword evidence="5" id="KW-1003">Cell membrane</keyword>
<dbReference type="NCBIfam" id="TIGR02227">
    <property type="entry name" value="sigpep_I_bact"/>
    <property type="match status" value="1"/>
</dbReference>
<dbReference type="PROSITE" id="PS00501">
    <property type="entry name" value="SPASE_I_1"/>
    <property type="match status" value="1"/>
</dbReference>
<evidence type="ECO:0000256" key="3">
    <source>
        <dbReference type="ARBA" id="ARBA00009370"/>
    </source>
</evidence>
<evidence type="ECO:0000256" key="7">
    <source>
        <dbReference type="ARBA" id="ARBA00022692"/>
    </source>
</evidence>
<dbReference type="PRINTS" id="PR00727">
    <property type="entry name" value="LEADERPTASE"/>
</dbReference>
<dbReference type="CDD" id="cd06530">
    <property type="entry name" value="S26_SPase_I"/>
    <property type="match status" value="1"/>
</dbReference>
<dbReference type="InterPro" id="IPR019758">
    <property type="entry name" value="Pept_S26A_signal_pept_1_CS"/>
</dbReference>
<evidence type="ECO:0000256" key="8">
    <source>
        <dbReference type="ARBA" id="ARBA00022801"/>
    </source>
</evidence>
<feature type="domain" description="Peptidase S26" evidence="14">
    <location>
        <begin position="10"/>
        <end position="171"/>
    </location>
</feature>
<dbReference type="InterPro" id="IPR019757">
    <property type="entry name" value="Pept_S26A_signal_pept_1_Lys-AS"/>
</dbReference>
<dbReference type="GO" id="GO:0009003">
    <property type="term" value="F:signal peptidase activity"/>
    <property type="evidence" value="ECO:0007669"/>
    <property type="project" value="UniProtKB-EC"/>
</dbReference>
<accession>A0A2S7N3E3</accession>
<dbReference type="EC" id="3.4.21.89" evidence="4 12"/>
<evidence type="ECO:0000256" key="13">
    <source>
        <dbReference type="RuleBase" id="RU362042"/>
    </source>
</evidence>
<dbReference type="GO" id="GO:0006465">
    <property type="term" value="P:signal peptide processing"/>
    <property type="evidence" value="ECO:0007669"/>
    <property type="project" value="InterPro"/>
</dbReference>
<evidence type="ECO:0000259" key="14">
    <source>
        <dbReference type="Pfam" id="PF10502"/>
    </source>
</evidence>
<dbReference type="InterPro" id="IPR036286">
    <property type="entry name" value="LexA/Signal_pep-like_sf"/>
</dbReference>
<dbReference type="Pfam" id="PF10502">
    <property type="entry name" value="Peptidase_S26"/>
    <property type="match status" value="1"/>
</dbReference>
<keyword evidence="9" id="KW-1133">Transmembrane helix</keyword>
<evidence type="ECO:0000256" key="11">
    <source>
        <dbReference type="PIRSR" id="PIRSR600223-1"/>
    </source>
</evidence>
<evidence type="ECO:0000256" key="2">
    <source>
        <dbReference type="ARBA" id="ARBA00004401"/>
    </source>
</evidence>
<dbReference type="GO" id="GO:0004252">
    <property type="term" value="F:serine-type endopeptidase activity"/>
    <property type="evidence" value="ECO:0007669"/>
    <property type="project" value="InterPro"/>
</dbReference>
<comment type="similarity">
    <text evidence="3 13">Belongs to the peptidase S26 family.</text>
</comment>
<dbReference type="AlphaFoldDB" id="A0A2S7N3E3"/>
<proteinExistence type="inferred from homology"/>
<dbReference type="PANTHER" id="PTHR43390:SF1">
    <property type="entry name" value="CHLOROPLAST PROCESSING PEPTIDASE"/>
    <property type="match status" value="1"/>
</dbReference>
<dbReference type="PANTHER" id="PTHR43390">
    <property type="entry name" value="SIGNAL PEPTIDASE I"/>
    <property type="match status" value="1"/>
</dbReference>
<dbReference type="FunFam" id="2.10.109.10:FF:000008">
    <property type="entry name" value="Signal peptidase I"/>
    <property type="match status" value="1"/>
</dbReference>
<dbReference type="RefSeq" id="WP_104847699.1">
    <property type="nucleotide sequence ID" value="NZ_PKOZ01000001.1"/>
</dbReference>
<organism evidence="15 16">
    <name type="scientific">Pradoshia eiseniae</name>
    <dbReference type="NCBI Taxonomy" id="2064768"/>
    <lineage>
        <taxon>Bacteria</taxon>
        <taxon>Bacillati</taxon>
        <taxon>Bacillota</taxon>
        <taxon>Bacilli</taxon>
        <taxon>Bacillales</taxon>
        <taxon>Bacillaceae</taxon>
        <taxon>Pradoshia</taxon>
    </lineage>
</organism>
<comment type="caution">
    <text evidence="15">The sequence shown here is derived from an EMBL/GenBank/DDBJ whole genome shotgun (WGS) entry which is preliminary data.</text>
</comment>
<evidence type="ECO:0000256" key="10">
    <source>
        <dbReference type="ARBA" id="ARBA00023136"/>
    </source>
</evidence>
<evidence type="ECO:0000313" key="15">
    <source>
        <dbReference type="EMBL" id="PQD96602.1"/>
    </source>
</evidence>
<dbReference type="Proteomes" id="UP000239663">
    <property type="component" value="Unassembled WGS sequence"/>
</dbReference>
<dbReference type="Gene3D" id="2.10.109.10">
    <property type="entry name" value="Umud Fragment, subunit A"/>
    <property type="match status" value="1"/>
</dbReference>
<keyword evidence="8 12" id="KW-0378">Hydrolase</keyword>
<evidence type="ECO:0000256" key="1">
    <source>
        <dbReference type="ARBA" id="ARBA00000677"/>
    </source>
</evidence>
<dbReference type="InterPro" id="IPR019756">
    <property type="entry name" value="Pept_S26A_signal_pept_1_Ser-AS"/>
</dbReference>
<dbReference type="InterPro" id="IPR019533">
    <property type="entry name" value="Peptidase_S26"/>
</dbReference>
<evidence type="ECO:0000256" key="12">
    <source>
        <dbReference type="RuleBase" id="RU003993"/>
    </source>
</evidence>
<feature type="active site" evidence="11">
    <location>
        <position position="40"/>
    </location>
</feature>
<dbReference type="InterPro" id="IPR000223">
    <property type="entry name" value="Pept_S26A_signal_pept_1"/>
</dbReference>
<dbReference type="OrthoDB" id="9802919at2"/>
<evidence type="ECO:0000313" key="16">
    <source>
        <dbReference type="Proteomes" id="UP000239663"/>
    </source>
</evidence>
<keyword evidence="7" id="KW-0812">Transmembrane</keyword>
<evidence type="ECO:0000256" key="9">
    <source>
        <dbReference type="ARBA" id="ARBA00022989"/>
    </source>
</evidence>
<feature type="active site" evidence="11">
    <location>
        <position position="81"/>
    </location>
</feature>
<comment type="subcellular location">
    <subcellularLocation>
        <location evidence="2">Cell membrane</location>
        <topology evidence="2">Single-pass type II membrane protein</topology>
    </subcellularLocation>
    <subcellularLocation>
        <location evidence="13">Membrane</location>
        <topology evidence="13">Single-pass type II membrane protein</topology>
    </subcellularLocation>
</comment>
<sequence>MKKIMKSELFSWITALTIALIMAFGVRAYIFEPFIVEGASMQPTLNNNEKLLVNKVATYTGSVKSQDIIIINGDEDINYVKRVIGLPGDKVEMTNDKLLINGEAVEEPYIEEEREKAHAVNMNFTGDFGPIIVPAHKYFVLGDNRLNSMDSRNGLGLIDEDQVIGVSEYVVMPIKEARKTE</sequence>
<reference evidence="15 16" key="1">
    <citation type="submission" date="2017-12" db="EMBL/GenBank/DDBJ databases">
        <title>Taxonomic description and draft genome of Pradoshia cofamensis Gen. nov., sp. nov., a thermotolerant bacillale isolated from anterior gut of earthworm Eisenia fetida.</title>
        <authorList>
            <person name="Saha T."/>
            <person name="Chakraborty R."/>
        </authorList>
    </citation>
    <scope>NUCLEOTIDE SEQUENCE [LARGE SCALE GENOMIC DNA]</scope>
    <source>
        <strain evidence="15 16">EAG3</strain>
    </source>
</reference>
<protein>
    <recommendedName>
        <fullName evidence="4 12">Signal peptidase I</fullName>
        <ecNumber evidence="4 12">3.4.21.89</ecNumber>
    </recommendedName>
</protein>
<dbReference type="EMBL" id="PKOZ01000001">
    <property type="protein sequence ID" value="PQD96602.1"/>
    <property type="molecule type" value="Genomic_DNA"/>
</dbReference>
<keyword evidence="6 12" id="KW-0645">Protease</keyword>
<dbReference type="SUPFAM" id="SSF51306">
    <property type="entry name" value="LexA/Signal peptidase"/>
    <property type="match status" value="1"/>
</dbReference>
<dbReference type="PROSITE" id="PS00761">
    <property type="entry name" value="SPASE_I_3"/>
    <property type="match status" value="1"/>
</dbReference>
<dbReference type="PROSITE" id="PS00760">
    <property type="entry name" value="SPASE_I_2"/>
    <property type="match status" value="1"/>
</dbReference>
<dbReference type="GO" id="GO:0005886">
    <property type="term" value="C:plasma membrane"/>
    <property type="evidence" value="ECO:0007669"/>
    <property type="project" value="UniProtKB-SubCell"/>
</dbReference>
<name>A0A2S7N3E3_9BACI</name>
<evidence type="ECO:0000256" key="4">
    <source>
        <dbReference type="ARBA" id="ARBA00013208"/>
    </source>
</evidence>
<comment type="catalytic activity">
    <reaction evidence="1 12">
        <text>Cleavage of hydrophobic, N-terminal signal or leader sequences from secreted and periplasmic proteins.</text>
        <dbReference type="EC" id="3.4.21.89"/>
    </reaction>
</comment>
<keyword evidence="16" id="KW-1185">Reference proteome</keyword>
<evidence type="ECO:0000256" key="6">
    <source>
        <dbReference type="ARBA" id="ARBA00022670"/>
    </source>
</evidence>